<dbReference type="CDD" id="cd09024">
    <property type="entry name" value="Aldose_epim_lacX"/>
    <property type="match status" value="1"/>
</dbReference>
<dbReference type="Pfam" id="PF01263">
    <property type="entry name" value="Aldose_epim"/>
    <property type="match status" value="1"/>
</dbReference>
<evidence type="ECO:0000313" key="2">
    <source>
        <dbReference type="Proteomes" id="UP000249377"/>
    </source>
</evidence>
<reference evidence="1 2" key="1">
    <citation type="submission" date="2018-06" db="EMBL/GenBank/DDBJ databases">
        <title>Noncontiguous genome sequence of Ruminococcaceae bacterium ASD2818.</title>
        <authorList>
            <person name="Chaplin A.V."/>
            <person name="Sokolova S.R."/>
            <person name="Kochetkova T.O."/>
            <person name="Goltsov A.Y."/>
            <person name="Trofimov D.Y."/>
            <person name="Efimov B.A."/>
        </authorList>
    </citation>
    <scope>NUCLEOTIDE SEQUENCE [LARGE SCALE GENOMIC DNA]</scope>
    <source>
        <strain evidence="1 2">ASD2818</strain>
    </source>
</reference>
<evidence type="ECO:0000313" key="1">
    <source>
        <dbReference type="EMBL" id="RAQ25542.1"/>
    </source>
</evidence>
<name>A0A328UCA5_9FIRM</name>
<sequence length="293" mass="33194">MKEWIQLSNGTLTAEISPEGAQLMSLCAADGVEYLWQRDPAYWSGCAPVLFPIVGALRDGKTRINGNWYTMKQHGLARHRVFQADKQSKSRVVFTLKADEQSKQEYPFEFVLRVEYSLAENVLSTVFTVENAGDVSMPYAIGGHPAFNVPLLPGERFEDYEVRFEKKETADCPRIAEGGLIDVFHVLKHFEHMDILPLRHELFAEDALVFENLSSRKVRLLSRVSDRGVEMDFSQFPMLGIWSARNRGPFVALEPWAGCATRTDEGDEFTEKHAMRTLNPGESESLGFSVKIR</sequence>
<comment type="caution">
    <text evidence="1">The sequence shown here is derived from an EMBL/GenBank/DDBJ whole genome shotgun (WGS) entry which is preliminary data.</text>
</comment>
<dbReference type="Gene3D" id="2.70.98.10">
    <property type="match status" value="1"/>
</dbReference>
<organism evidence="1 2">
    <name type="scientific">Hydrogeniiclostridium mannosilyticum</name>
    <dbReference type="NCBI Taxonomy" id="2764322"/>
    <lineage>
        <taxon>Bacteria</taxon>
        <taxon>Bacillati</taxon>
        <taxon>Bacillota</taxon>
        <taxon>Clostridia</taxon>
        <taxon>Eubacteriales</taxon>
        <taxon>Acutalibacteraceae</taxon>
        <taxon>Hydrogeniiclostridium</taxon>
    </lineage>
</organism>
<dbReference type="GO" id="GO:0005975">
    <property type="term" value="P:carbohydrate metabolic process"/>
    <property type="evidence" value="ECO:0007669"/>
    <property type="project" value="InterPro"/>
</dbReference>
<protein>
    <submittedName>
        <fullName evidence="1">Aldose 1-epimerase family protein</fullName>
    </submittedName>
</protein>
<dbReference type="EMBL" id="QLYR01000008">
    <property type="protein sequence ID" value="RAQ25542.1"/>
    <property type="molecule type" value="Genomic_DNA"/>
</dbReference>
<dbReference type="RefSeq" id="WP_112333233.1">
    <property type="nucleotide sequence ID" value="NZ_QLYR01000008.1"/>
</dbReference>
<accession>A0A328UCA5</accession>
<dbReference type="Proteomes" id="UP000249377">
    <property type="component" value="Unassembled WGS sequence"/>
</dbReference>
<proteinExistence type="predicted"/>
<dbReference type="InterPro" id="IPR014718">
    <property type="entry name" value="GH-type_carb-bd"/>
</dbReference>
<dbReference type="AlphaFoldDB" id="A0A328UCA5"/>
<keyword evidence="2" id="KW-1185">Reference proteome</keyword>
<dbReference type="GO" id="GO:0016853">
    <property type="term" value="F:isomerase activity"/>
    <property type="evidence" value="ECO:0007669"/>
    <property type="project" value="InterPro"/>
</dbReference>
<dbReference type="GO" id="GO:0030246">
    <property type="term" value="F:carbohydrate binding"/>
    <property type="evidence" value="ECO:0007669"/>
    <property type="project" value="InterPro"/>
</dbReference>
<gene>
    <name evidence="1" type="ORF">DPQ25_11025</name>
</gene>
<dbReference type="InterPro" id="IPR011013">
    <property type="entry name" value="Gal_mutarotase_sf_dom"/>
</dbReference>
<dbReference type="PANTHER" id="PTHR11122:SF13">
    <property type="entry name" value="GLUCOSE-6-PHOSPHATE 1-EPIMERASE"/>
    <property type="match status" value="1"/>
</dbReference>
<dbReference type="PANTHER" id="PTHR11122">
    <property type="entry name" value="APOSPORY-ASSOCIATED PROTEIN C-RELATED"/>
    <property type="match status" value="1"/>
</dbReference>
<dbReference type="InterPro" id="IPR008183">
    <property type="entry name" value="Aldose_1/G6P_1-epimerase"/>
</dbReference>
<dbReference type="InterPro" id="IPR037481">
    <property type="entry name" value="LacX"/>
</dbReference>
<dbReference type="SUPFAM" id="SSF74650">
    <property type="entry name" value="Galactose mutarotase-like"/>
    <property type="match status" value="1"/>
</dbReference>